<dbReference type="EMBL" id="JAEHOH010000009">
    <property type="protein sequence ID" value="MBK0418772.1"/>
    <property type="molecule type" value="Genomic_DNA"/>
</dbReference>
<reference evidence="2" key="1">
    <citation type="submission" date="2020-12" db="EMBL/GenBank/DDBJ databases">
        <title>Leucobacter sp. CAS1, isolated from Chromium sludge.</title>
        <authorList>
            <person name="Xu Z."/>
        </authorList>
    </citation>
    <scope>NUCLEOTIDE SEQUENCE</scope>
    <source>
        <strain evidence="2">CSA1</strain>
    </source>
</reference>
<feature type="region of interest" description="Disordered" evidence="1">
    <location>
        <begin position="1"/>
        <end position="25"/>
    </location>
</feature>
<keyword evidence="3" id="KW-1185">Reference proteome</keyword>
<accession>A0A934UVB6</accession>
<proteinExistence type="predicted"/>
<dbReference type="RefSeq" id="WP_017882583.1">
    <property type="nucleotide sequence ID" value="NZ_JAEHOH010000009.1"/>
</dbReference>
<evidence type="ECO:0000313" key="2">
    <source>
        <dbReference type="EMBL" id="MBK0418772.1"/>
    </source>
</evidence>
<gene>
    <name evidence="2" type="ORF">JD276_06965</name>
</gene>
<protein>
    <submittedName>
        <fullName evidence="2">Uncharacterized protein</fullName>
    </submittedName>
</protein>
<comment type="caution">
    <text evidence="2">The sequence shown here is derived from an EMBL/GenBank/DDBJ whole genome shotgun (WGS) entry which is preliminary data.</text>
</comment>
<dbReference type="Proteomes" id="UP000608530">
    <property type="component" value="Unassembled WGS sequence"/>
</dbReference>
<evidence type="ECO:0000313" key="3">
    <source>
        <dbReference type="Proteomes" id="UP000608530"/>
    </source>
</evidence>
<organism evidence="2 3">
    <name type="scientific">Leucobacter chromiisoli</name>
    <dbReference type="NCBI Taxonomy" id="2796471"/>
    <lineage>
        <taxon>Bacteria</taxon>
        <taxon>Bacillati</taxon>
        <taxon>Actinomycetota</taxon>
        <taxon>Actinomycetes</taxon>
        <taxon>Micrococcales</taxon>
        <taxon>Microbacteriaceae</taxon>
        <taxon>Leucobacter</taxon>
    </lineage>
</organism>
<sequence length="65" mass="7327">MDFQEAAAIVTADQNQNDWGDEPPMTQAEAIEHVRNIMTLEDVVDYGDENTEAYRLVLSTSQLPE</sequence>
<dbReference type="AlphaFoldDB" id="A0A934UVB6"/>
<name>A0A934UVB6_9MICO</name>
<evidence type="ECO:0000256" key="1">
    <source>
        <dbReference type="SAM" id="MobiDB-lite"/>
    </source>
</evidence>